<dbReference type="InterPro" id="IPR029000">
    <property type="entry name" value="Cyclophilin-like_dom_sf"/>
</dbReference>
<accession>S9TWJ0</accession>
<comment type="similarity">
    <text evidence="1">Belongs to the cyclophilin-type PPIase family.</text>
</comment>
<dbReference type="EMBL" id="ATMH01008749">
    <property type="protein sequence ID" value="EPY20973.1"/>
    <property type="molecule type" value="Genomic_DNA"/>
</dbReference>
<gene>
    <name evidence="4" type="ORF">STCU_05404</name>
    <name evidence="3" type="ORF">STCU_08749</name>
</gene>
<name>S9TWJ0_9TRYP</name>
<proteinExistence type="inferred from homology"/>
<comment type="caution">
    <text evidence="3">The sequence shown here is derived from an EMBL/GenBank/DDBJ whole genome shotgun (WGS) entry which is preliminary data.</text>
</comment>
<dbReference type="PROSITE" id="PS50072">
    <property type="entry name" value="CSA_PPIASE_2"/>
    <property type="match status" value="1"/>
</dbReference>
<dbReference type="GO" id="GO:0003755">
    <property type="term" value="F:peptidyl-prolyl cis-trans isomerase activity"/>
    <property type="evidence" value="ECO:0007669"/>
    <property type="project" value="UniProtKB-UniRule"/>
</dbReference>
<dbReference type="PANTHER" id="PTHR11071">
    <property type="entry name" value="PEPTIDYL-PROLYL CIS-TRANS ISOMERASE"/>
    <property type="match status" value="1"/>
</dbReference>
<sequence length="300" mass="33304">MLSYTIYGLVSTADFQKCREVHEHLRQTHSDTLRVSVVEEMPQDFYQRRERWVKAGIAVDPTAPVVALCDGDSTALSAQGFLAKAQQLTSYRVVSVADDHPDSYVNRAQRSWLAFLRNRGNRYCWMDVQVGGQAVGRVTFEVYSKLLPRTAQNFCLLCRGDMDDVAAPGTGGTIHLSYKGTTFFRVLKDAWVMAGDISPGHTGNGGHSCYGPRFPDESFAVAHDAPGVLGMCNDGEHTNASSFYVTRKKMSWMNGHYVAFGRVMDGMDVIDAIHDAETKHNQAPRETILITDCGEYDVSM</sequence>
<reference evidence="3" key="2">
    <citation type="submission" date="2013-03" db="EMBL/GenBank/DDBJ databases">
        <authorList>
            <person name="Motta M.C.M."/>
            <person name="Martins A.C.A."/>
            <person name="Preta C.M.C.C."/>
            <person name="Silva R."/>
            <person name="de Souza S.S."/>
            <person name="Klein C.C."/>
            <person name="de Almeida L.G.P."/>
            <person name="Cunha O.L."/>
            <person name="Colabardini A.C."/>
            <person name="Lima B.A."/>
            <person name="Machado C.R."/>
            <person name="Soares C.M.A."/>
            <person name="de Menezes C.B.A."/>
            <person name="Bartolomeu D.C."/>
            <person name="Grisard E.C."/>
            <person name="Fantinatti-Garboggini F."/>
            <person name="Rodrigues-Luiz G.F."/>
            <person name="Wagner G."/>
            <person name="Goldman G.H."/>
            <person name="Fietto J.L.R."/>
            <person name="Ciapina L.P."/>
            <person name="Brocchi M."/>
            <person name="Elias M.C."/>
            <person name="Goldman M.H.S."/>
            <person name="Sagot M.-F."/>
            <person name="Pereira M."/>
            <person name="Stoco P.H."/>
            <person name="Teixeira S.M.R."/>
            <person name="de Mendonca-Neto R.P."/>
            <person name="Maciel T.E.F."/>
            <person name="Mendes T.A.O."/>
            <person name="Urmenyi T.P."/>
            <person name="Teixeira M.M.G."/>
            <person name="de Camargo E.F.P."/>
            <person name="de Sousa W."/>
            <person name="Schenkman S."/>
            <person name="de Vasconcelos A.T.R."/>
        </authorList>
    </citation>
    <scope>NUCLEOTIDE SEQUENCE</scope>
</reference>
<dbReference type="AlphaFoldDB" id="S9TWJ0"/>
<dbReference type="Pfam" id="PF00160">
    <property type="entry name" value="Pro_isomerase"/>
    <property type="match status" value="1"/>
</dbReference>
<dbReference type="Gene3D" id="2.40.100.10">
    <property type="entry name" value="Cyclophilin-like"/>
    <property type="match status" value="1"/>
</dbReference>
<evidence type="ECO:0000259" key="2">
    <source>
        <dbReference type="PROSITE" id="PS50072"/>
    </source>
</evidence>
<keyword evidence="1" id="KW-0697">Rotamase</keyword>
<organism evidence="3 5">
    <name type="scientific">Strigomonas culicis</name>
    <dbReference type="NCBI Taxonomy" id="28005"/>
    <lineage>
        <taxon>Eukaryota</taxon>
        <taxon>Discoba</taxon>
        <taxon>Euglenozoa</taxon>
        <taxon>Kinetoplastea</taxon>
        <taxon>Metakinetoplastina</taxon>
        <taxon>Trypanosomatida</taxon>
        <taxon>Trypanosomatidae</taxon>
        <taxon>Strigomonadinae</taxon>
        <taxon>Strigomonas</taxon>
    </lineage>
</organism>
<keyword evidence="1 3" id="KW-0413">Isomerase</keyword>
<dbReference type="EC" id="5.2.1.8" evidence="1"/>
<dbReference type="PANTHER" id="PTHR11071:SF561">
    <property type="entry name" value="PEPTIDYL-PROLYL CIS-TRANS ISOMERASE D-RELATED"/>
    <property type="match status" value="1"/>
</dbReference>
<comment type="catalytic activity">
    <reaction evidence="1">
        <text>[protein]-peptidylproline (omega=180) = [protein]-peptidylproline (omega=0)</text>
        <dbReference type="Rhea" id="RHEA:16237"/>
        <dbReference type="Rhea" id="RHEA-COMP:10747"/>
        <dbReference type="Rhea" id="RHEA-COMP:10748"/>
        <dbReference type="ChEBI" id="CHEBI:83833"/>
        <dbReference type="ChEBI" id="CHEBI:83834"/>
        <dbReference type="EC" id="5.2.1.8"/>
    </reaction>
</comment>
<dbReference type="InterPro" id="IPR002130">
    <property type="entry name" value="Cyclophilin-type_PPIase_dom"/>
</dbReference>
<comment type="function">
    <text evidence="1">PPIases accelerate the folding of proteins. It catalyzes the cis-trans isomerization of proline imidic peptide bonds in oligopeptides.</text>
</comment>
<dbReference type="GO" id="GO:0005737">
    <property type="term" value="C:cytoplasm"/>
    <property type="evidence" value="ECO:0007669"/>
    <property type="project" value="TreeGrafter"/>
</dbReference>
<evidence type="ECO:0000313" key="4">
    <source>
        <dbReference type="EMBL" id="EPY27934.1"/>
    </source>
</evidence>
<dbReference type="EMBL" id="ATMH01005404">
    <property type="protein sequence ID" value="EPY27934.1"/>
    <property type="molecule type" value="Genomic_DNA"/>
</dbReference>
<evidence type="ECO:0000313" key="5">
    <source>
        <dbReference type="Proteomes" id="UP000015354"/>
    </source>
</evidence>
<dbReference type="SUPFAM" id="SSF50891">
    <property type="entry name" value="Cyclophilin-like"/>
    <property type="match status" value="1"/>
</dbReference>
<dbReference type="PRINTS" id="PR00153">
    <property type="entry name" value="CSAPPISMRASE"/>
</dbReference>
<keyword evidence="5" id="KW-1185">Reference proteome</keyword>
<dbReference type="Proteomes" id="UP000015354">
    <property type="component" value="Unassembled WGS sequence"/>
</dbReference>
<evidence type="ECO:0000256" key="1">
    <source>
        <dbReference type="RuleBase" id="RU363019"/>
    </source>
</evidence>
<evidence type="ECO:0000313" key="3">
    <source>
        <dbReference type="EMBL" id="EPY20973.1"/>
    </source>
</evidence>
<reference evidence="3 5" key="1">
    <citation type="journal article" date="2013" name="PLoS ONE">
        <title>Predicting the Proteins of Angomonas deanei, Strigomonas culicis and Their Respective Endosymbionts Reveals New Aspects of the Trypanosomatidae Family.</title>
        <authorList>
            <person name="Motta M.C."/>
            <person name="Martins A.C."/>
            <person name="de Souza S.S."/>
            <person name="Catta-Preta C.M."/>
            <person name="Silva R."/>
            <person name="Klein C.C."/>
            <person name="de Almeida L.G."/>
            <person name="de Lima Cunha O."/>
            <person name="Ciapina L.P."/>
            <person name="Brocchi M."/>
            <person name="Colabardini A.C."/>
            <person name="de Araujo Lima B."/>
            <person name="Machado C.R."/>
            <person name="de Almeida Soares C.M."/>
            <person name="Probst C.M."/>
            <person name="de Menezes C.B."/>
            <person name="Thompson C.E."/>
            <person name="Bartholomeu D.C."/>
            <person name="Gradia D.F."/>
            <person name="Pavoni D.P."/>
            <person name="Grisard E.C."/>
            <person name="Fantinatti-Garboggini F."/>
            <person name="Marchini F.K."/>
            <person name="Rodrigues-Luiz G.F."/>
            <person name="Wagner G."/>
            <person name="Goldman G.H."/>
            <person name="Fietto J.L."/>
            <person name="Elias M.C."/>
            <person name="Goldman M.H."/>
            <person name="Sagot M.F."/>
            <person name="Pereira M."/>
            <person name="Stoco P.H."/>
            <person name="de Mendonca-Neto R.P."/>
            <person name="Teixeira S.M."/>
            <person name="Maciel T.E."/>
            <person name="de Oliveira Mendes T.A."/>
            <person name="Urmenyi T.P."/>
            <person name="de Souza W."/>
            <person name="Schenkman S."/>
            <person name="de Vasconcelos A.T."/>
        </authorList>
    </citation>
    <scope>NUCLEOTIDE SEQUENCE [LARGE SCALE GENOMIC DNA]</scope>
</reference>
<dbReference type="OrthoDB" id="408413at2759"/>
<dbReference type="FunFam" id="2.40.100.10:FF:000048">
    <property type="entry name" value="Peptidyl-prolyl cis-trans isomerase"/>
    <property type="match status" value="1"/>
</dbReference>
<protein>
    <recommendedName>
        <fullName evidence="1">Peptidyl-prolyl cis-trans isomerase</fullName>
        <shortName evidence="1">PPIase</shortName>
        <ecNumber evidence="1">5.2.1.8</ecNumber>
    </recommendedName>
</protein>
<feature type="domain" description="PPIase cyclophilin-type" evidence="2">
    <location>
        <begin position="125"/>
        <end position="295"/>
    </location>
</feature>
<dbReference type="CDD" id="cd00317">
    <property type="entry name" value="cyclophilin"/>
    <property type="match status" value="1"/>
</dbReference>